<dbReference type="InterPro" id="IPR017452">
    <property type="entry name" value="GPCR_Rhodpsn_7TM"/>
</dbReference>
<keyword evidence="2 5" id="KW-0812">Transmembrane</keyword>
<evidence type="ECO:0000313" key="9">
    <source>
        <dbReference type="WBParaSite" id="ECPE_0000397201-mRNA-1"/>
    </source>
</evidence>
<feature type="transmembrane region" description="Helical" evidence="5">
    <location>
        <begin position="268"/>
        <end position="299"/>
    </location>
</feature>
<evidence type="ECO:0000256" key="5">
    <source>
        <dbReference type="SAM" id="Phobius"/>
    </source>
</evidence>
<dbReference type="InterPro" id="IPR019427">
    <property type="entry name" value="7TM_GPCR_serpentine_rcpt_Srw"/>
</dbReference>
<gene>
    <name evidence="7" type="ORF">ECPE_LOCUS3965</name>
</gene>
<dbReference type="OrthoDB" id="5962323at2759"/>
<dbReference type="InterPro" id="IPR000276">
    <property type="entry name" value="GPCR_Rhodpsn"/>
</dbReference>
<keyword evidence="3 5" id="KW-1133">Transmembrane helix</keyword>
<dbReference type="PANTHER" id="PTHR47023:SF1">
    <property type="entry name" value="SEX PEPTIDE RECEPTOR"/>
    <property type="match status" value="1"/>
</dbReference>
<evidence type="ECO:0000256" key="2">
    <source>
        <dbReference type="ARBA" id="ARBA00022692"/>
    </source>
</evidence>
<keyword evidence="4 5" id="KW-0472">Membrane</keyword>
<dbReference type="Gene3D" id="1.20.1070.10">
    <property type="entry name" value="Rhodopsin 7-helix transmembrane proteins"/>
    <property type="match status" value="1"/>
</dbReference>
<evidence type="ECO:0000256" key="3">
    <source>
        <dbReference type="ARBA" id="ARBA00022989"/>
    </source>
</evidence>
<organism evidence="9">
    <name type="scientific">Echinostoma caproni</name>
    <dbReference type="NCBI Taxonomy" id="27848"/>
    <lineage>
        <taxon>Eukaryota</taxon>
        <taxon>Metazoa</taxon>
        <taxon>Spiralia</taxon>
        <taxon>Lophotrochozoa</taxon>
        <taxon>Platyhelminthes</taxon>
        <taxon>Trematoda</taxon>
        <taxon>Digenea</taxon>
        <taxon>Plagiorchiida</taxon>
        <taxon>Echinostomata</taxon>
        <taxon>Echinostomatoidea</taxon>
        <taxon>Echinostomatidae</taxon>
        <taxon>Echinostoma</taxon>
    </lineage>
</organism>
<name>A0A183AAI0_9TREM</name>
<protein>
    <submittedName>
        <fullName evidence="9">G_PROTEIN_RECEP_F1_2 domain-containing protein</fullName>
    </submittedName>
</protein>
<accession>A0A183AAI0</accession>
<comment type="subcellular location">
    <subcellularLocation>
        <location evidence="1">Membrane</location>
    </subcellularLocation>
</comment>
<feature type="transmembrane region" description="Helical" evidence="5">
    <location>
        <begin position="83"/>
        <end position="102"/>
    </location>
</feature>
<reference evidence="9" key="1">
    <citation type="submission" date="2016-06" db="UniProtKB">
        <authorList>
            <consortium name="WormBaseParasite"/>
        </authorList>
    </citation>
    <scope>IDENTIFICATION</scope>
</reference>
<reference evidence="7 8" key="2">
    <citation type="submission" date="2018-11" db="EMBL/GenBank/DDBJ databases">
        <authorList>
            <consortium name="Pathogen Informatics"/>
        </authorList>
    </citation>
    <scope>NUCLEOTIDE SEQUENCE [LARGE SCALE GENOMIC DNA]</scope>
    <source>
        <strain evidence="7 8">Egypt</strain>
    </source>
</reference>
<dbReference type="PANTHER" id="PTHR47023">
    <property type="entry name" value="SEX PEPTIDE RECEPTOR"/>
    <property type="match status" value="1"/>
</dbReference>
<dbReference type="PROSITE" id="PS50262">
    <property type="entry name" value="G_PROTEIN_RECEP_F1_2"/>
    <property type="match status" value="1"/>
</dbReference>
<dbReference type="EMBL" id="UZAN01040858">
    <property type="protein sequence ID" value="VDP71179.1"/>
    <property type="molecule type" value="Genomic_DNA"/>
</dbReference>
<dbReference type="InterPro" id="IPR053071">
    <property type="entry name" value="GPCR1-related_rcpt"/>
</dbReference>
<dbReference type="AlphaFoldDB" id="A0A183AAI0"/>
<evidence type="ECO:0000259" key="6">
    <source>
        <dbReference type="PROSITE" id="PS50262"/>
    </source>
</evidence>
<sequence>MLALAEMALQSIQLGISLQNTSDLHMDKIDQNQLETMRATFIRFQAPEFLKGAILETDKDAKCSRLTTLVSGTPVGQIIQTHVQPFIIIFTLITNCVTSIVLTRPAMRNPTNTFLFGIAIADLLTVLLPLPIYLSSLTSNLYREQLSPFKGYAVSYLATLLPTMFHTSAIWITVLLAVQRFIYVQYPLKANGIVLCQTGPVKWFTFSTVLFALLFQLPQMIFLRYHRAMSFRVINQTQASVPILHSRFGSIVLDQLCVVKCTPLDARFMFILLLCRVTFVHVIPSVLLTILTGQLIVALHRFAMNRRKLLNKSNSALRPGSGRAEQVALVNSARLTTVNGNQTCKSARKCSRSNGTSCSETDSTSRMMLVVLGIFLLVELPTTACICFYAFSIILKRGVSGVFFEVSSTISHFDR</sequence>
<evidence type="ECO:0000313" key="7">
    <source>
        <dbReference type="EMBL" id="VDP71179.1"/>
    </source>
</evidence>
<dbReference type="PRINTS" id="PR00237">
    <property type="entry name" value="GPCRRHODOPSN"/>
</dbReference>
<dbReference type="Pfam" id="PF10324">
    <property type="entry name" value="7TM_GPCR_Srw"/>
    <property type="match status" value="1"/>
</dbReference>
<feature type="transmembrane region" description="Helical" evidence="5">
    <location>
        <begin position="369"/>
        <end position="395"/>
    </location>
</feature>
<dbReference type="Proteomes" id="UP000272942">
    <property type="component" value="Unassembled WGS sequence"/>
</dbReference>
<dbReference type="CDD" id="cd14978">
    <property type="entry name" value="7tmA_FMRFamide_R-like"/>
    <property type="match status" value="1"/>
</dbReference>
<feature type="transmembrane region" description="Helical" evidence="5">
    <location>
        <begin position="154"/>
        <end position="182"/>
    </location>
</feature>
<keyword evidence="8" id="KW-1185">Reference proteome</keyword>
<proteinExistence type="predicted"/>
<feature type="transmembrane region" description="Helical" evidence="5">
    <location>
        <begin position="203"/>
        <end position="222"/>
    </location>
</feature>
<evidence type="ECO:0000313" key="8">
    <source>
        <dbReference type="Proteomes" id="UP000272942"/>
    </source>
</evidence>
<dbReference type="GO" id="GO:0016020">
    <property type="term" value="C:membrane"/>
    <property type="evidence" value="ECO:0007669"/>
    <property type="project" value="UniProtKB-SubCell"/>
</dbReference>
<dbReference type="GO" id="GO:0008528">
    <property type="term" value="F:G protein-coupled peptide receptor activity"/>
    <property type="evidence" value="ECO:0007669"/>
    <property type="project" value="InterPro"/>
</dbReference>
<dbReference type="SUPFAM" id="SSF81321">
    <property type="entry name" value="Family A G protein-coupled receptor-like"/>
    <property type="match status" value="1"/>
</dbReference>
<dbReference type="WBParaSite" id="ECPE_0000397201-mRNA-1">
    <property type="protein sequence ID" value="ECPE_0000397201-mRNA-1"/>
    <property type="gene ID" value="ECPE_0000397201"/>
</dbReference>
<evidence type="ECO:0000256" key="1">
    <source>
        <dbReference type="ARBA" id="ARBA00004370"/>
    </source>
</evidence>
<evidence type="ECO:0000256" key="4">
    <source>
        <dbReference type="ARBA" id="ARBA00023136"/>
    </source>
</evidence>
<feature type="transmembrane region" description="Helical" evidence="5">
    <location>
        <begin position="114"/>
        <end position="134"/>
    </location>
</feature>
<feature type="domain" description="G-protein coupled receptors family 1 profile" evidence="6">
    <location>
        <begin position="94"/>
        <end position="381"/>
    </location>
</feature>